<gene>
    <name evidence="2" type="ORF">EDC64_105201</name>
</gene>
<dbReference type="RefSeq" id="WP_132031243.1">
    <property type="nucleotide sequence ID" value="NZ_SMAI01000005.1"/>
</dbReference>
<protein>
    <submittedName>
        <fullName evidence="2">Uncharacterized protein DUF3574</fullName>
    </submittedName>
</protein>
<evidence type="ECO:0000313" key="3">
    <source>
        <dbReference type="Proteomes" id="UP000294664"/>
    </source>
</evidence>
<feature type="signal peptide" evidence="1">
    <location>
        <begin position="1"/>
        <end position="21"/>
    </location>
</feature>
<sequence length="138" mass="14878">MLARSLWSAVFLSLAAIGAAAQTAAPAPGWQATLWADSVMVQSQLRFDLESPDGTGVSDQQWATFVSETILPRFPDGITVLEARTFRAARATGERLVLIVHPNTPDATGKVVEIKTLFSKRFAGAAVDHLDFPVRVVD</sequence>
<comment type="caution">
    <text evidence="2">The sequence shown here is derived from an EMBL/GenBank/DDBJ whole genome shotgun (WGS) entry which is preliminary data.</text>
</comment>
<organism evidence="2 3">
    <name type="scientific">Aquabacter spiritensis</name>
    <dbReference type="NCBI Taxonomy" id="933073"/>
    <lineage>
        <taxon>Bacteria</taxon>
        <taxon>Pseudomonadati</taxon>
        <taxon>Pseudomonadota</taxon>
        <taxon>Alphaproteobacteria</taxon>
        <taxon>Hyphomicrobiales</taxon>
        <taxon>Xanthobacteraceae</taxon>
        <taxon>Aquabacter</taxon>
    </lineage>
</organism>
<name>A0A4R3LX02_9HYPH</name>
<keyword evidence="1" id="KW-0732">Signal</keyword>
<accession>A0A4R3LX02</accession>
<reference evidence="2 3" key="1">
    <citation type="submission" date="2019-03" db="EMBL/GenBank/DDBJ databases">
        <title>Genomic Encyclopedia of Type Strains, Phase IV (KMG-IV): sequencing the most valuable type-strain genomes for metagenomic binning, comparative biology and taxonomic classification.</title>
        <authorList>
            <person name="Goeker M."/>
        </authorList>
    </citation>
    <scope>NUCLEOTIDE SEQUENCE [LARGE SCALE GENOMIC DNA]</scope>
    <source>
        <strain evidence="2 3">DSM 9035</strain>
    </source>
</reference>
<dbReference type="EMBL" id="SMAI01000005">
    <property type="protein sequence ID" value="TCT05170.1"/>
    <property type="molecule type" value="Genomic_DNA"/>
</dbReference>
<dbReference type="Proteomes" id="UP000294664">
    <property type="component" value="Unassembled WGS sequence"/>
</dbReference>
<evidence type="ECO:0000313" key="2">
    <source>
        <dbReference type="EMBL" id="TCT05170.1"/>
    </source>
</evidence>
<dbReference type="OrthoDB" id="794286at2"/>
<dbReference type="InterPro" id="IPR021957">
    <property type="entry name" value="DUF3574"/>
</dbReference>
<dbReference type="AlphaFoldDB" id="A0A4R3LX02"/>
<proteinExistence type="predicted"/>
<feature type="chain" id="PRO_5020645796" evidence="1">
    <location>
        <begin position="22"/>
        <end position="138"/>
    </location>
</feature>
<evidence type="ECO:0000256" key="1">
    <source>
        <dbReference type="SAM" id="SignalP"/>
    </source>
</evidence>
<dbReference type="Pfam" id="PF12098">
    <property type="entry name" value="DUF3574"/>
    <property type="match status" value="1"/>
</dbReference>
<keyword evidence="3" id="KW-1185">Reference proteome</keyword>